<accession>B3JJH8</accession>
<dbReference type="HOGENOM" id="CLU_3076619_0_0_10"/>
<gene>
    <name evidence="1" type="ORF">BACCOP_02048</name>
</gene>
<evidence type="ECO:0000313" key="1">
    <source>
        <dbReference type="EMBL" id="EDV00907.1"/>
    </source>
</evidence>
<comment type="caution">
    <text evidence="1">The sequence shown here is derived from an EMBL/GenBank/DDBJ whole genome shotgun (WGS) entry which is preliminary data.</text>
</comment>
<protein>
    <submittedName>
        <fullName evidence="1">Uncharacterized protein</fullName>
    </submittedName>
</protein>
<reference evidence="1 2" key="1">
    <citation type="submission" date="2008-04" db="EMBL/GenBank/DDBJ databases">
        <title>Draft genome sequence of Bacteroides coprocola (DSM 17136).</title>
        <authorList>
            <person name="Sudarsanam P."/>
            <person name="Ley R."/>
            <person name="Guruge J."/>
            <person name="Turnbaugh P.J."/>
            <person name="Mahowald M."/>
            <person name="Liep D."/>
            <person name="Gordon J."/>
        </authorList>
    </citation>
    <scope>NUCLEOTIDE SEQUENCE [LARGE SCALE GENOMIC DNA]</scope>
    <source>
        <strain evidence="1 2">DSM 17136</strain>
    </source>
</reference>
<proteinExistence type="predicted"/>
<name>B3JJH8_9BACT</name>
<dbReference type="EMBL" id="ABIY02000086">
    <property type="protein sequence ID" value="EDV00907.1"/>
    <property type="molecule type" value="Genomic_DNA"/>
</dbReference>
<organism evidence="1 2">
    <name type="scientific">Phocaeicola coprocola DSM 17136</name>
    <dbReference type="NCBI Taxonomy" id="470145"/>
    <lineage>
        <taxon>Bacteria</taxon>
        <taxon>Pseudomonadati</taxon>
        <taxon>Bacteroidota</taxon>
        <taxon>Bacteroidia</taxon>
        <taxon>Bacteroidales</taxon>
        <taxon>Bacteroidaceae</taxon>
        <taxon>Phocaeicola</taxon>
    </lineage>
</organism>
<sequence length="52" mass="6384">MVNIFFCWFLKMLLYYAFLLSGNKITASFSKKRMVFLFFLSTFELRYYKNNS</sequence>
<dbReference type="STRING" id="470145.BACCOP_02048"/>
<dbReference type="Proteomes" id="UP000003146">
    <property type="component" value="Unassembled WGS sequence"/>
</dbReference>
<evidence type="ECO:0000313" key="2">
    <source>
        <dbReference type="Proteomes" id="UP000003146"/>
    </source>
</evidence>
<reference evidence="1 2" key="2">
    <citation type="submission" date="2008-04" db="EMBL/GenBank/DDBJ databases">
        <authorList>
            <person name="Fulton L."/>
            <person name="Clifton S."/>
            <person name="Fulton B."/>
            <person name="Xu J."/>
            <person name="Minx P."/>
            <person name="Pepin K.H."/>
            <person name="Johnson M."/>
            <person name="Thiruvilangam P."/>
            <person name="Bhonagiri V."/>
            <person name="Nash W.E."/>
            <person name="Mardis E.R."/>
            <person name="Wilson R.K."/>
        </authorList>
    </citation>
    <scope>NUCLEOTIDE SEQUENCE [LARGE SCALE GENOMIC DNA]</scope>
    <source>
        <strain evidence="1 2">DSM 17136</strain>
    </source>
</reference>
<dbReference type="AlphaFoldDB" id="B3JJH8"/>